<dbReference type="InterPro" id="IPR020550">
    <property type="entry name" value="Inositol_monophosphatase_CS"/>
</dbReference>
<feature type="binding site" evidence="6">
    <location>
        <position position="77"/>
    </location>
    <ligand>
        <name>substrate</name>
    </ligand>
</feature>
<keyword evidence="2 6" id="KW-1003">Cell membrane</keyword>
<reference evidence="7 8" key="1">
    <citation type="submission" date="2022-11" db="EMBL/GenBank/DDBJ databases">
        <title>Brucella sp. YY2X, whole genome shotgun sequencing project.</title>
        <authorList>
            <person name="Yang Y."/>
        </authorList>
    </citation>
    <scope>NUCLEOTIDE SEQUENCE [LARGE SCALE GENOMIC DNA]</scope>
    <source>
        <strain evidence="7 8">YY2X</strain>
    </source>
</reference>
<feature type="binding site" evidence="6">
    <location>
        <position position="226"/>
    </location>
    <ligand>
        <name>Mg(2+)</name>
        <dbReference type="ChEBI" id="CHEBI:18420"/>
        <label>2</label>
    </ligand>
</feature>
<name>A0ABT3QJ11_9HYPH</name>
<comment type="catalytic activity">
    <reaction evidence="6">
        <text>adenosine 3',5'-bisphosphate + H2O = AMP + phosphate</text>
        <dbReference type="Rhea" id="RHEA:10040"/>
        <dbReference type="ChEBI" id="CHEBI:15377"/>
        <dbReference type="ChEBI" id="CHEBI:43474"/>
        <dbReference type="ChEBI" id="CHEBI:58343"/>
        <dbReference type="ChEBI" id="CHEBI:456215"/>
        <dbReference type="EC" id="3.1.3.7"/>
    </reaction>
</comment>
<dbReference type="CDD" id="cd01638">
    <property type="entry name" value="CysQ"/>
    <property type="match status" value="1"/>
</dbReference>
<dbReference type="EC" id="3.1.3.7" evidence="6"/>
<sequence length="286" mass="30452">MTTATFPKADPNSKALLKVLEDTALEAGRVIIKHYTDGCAVHSKKDQSPVTEADHAAEAIILSALASFAPGIPVVAEEEAAAGRLPEQLGETFFLIDPLDGTREFLLRNGDFTVNIALIENGVPVLGLVYAPVRNLLYVGGRDGAQEVVTSADHQIISRRPIAVRIAPPEKVVVCSRSHLTPETEEFLKRNHGGKCVSVGSSLKFCMIARGEADLYPRFGPTMEWDTAAGDAVLRAAGGMTTTFDGKPMIYGARSDGTVKGFANPDFVAFGAGEAPVFASISQLIR</sequence>
<dbReference type="HAMAP" id="MF_02095">
    <property type="entry name" value="CysQ"/>
    <property type="match status" value="1"/>
</dbReference>
<dbReference type="PANTHER" id="PTHR43028:SF5">
    <property type="entry name" value="3'(2'),5'-BISPHOSPHATE NUCLEOTIDASE 1"/>
    <property type="match status" value="1"/>
</dbReference>
<dbReference type="SUPFAM" id="SSF56655">
    <property type="entry name" value="Carbohydrate phosphatase"/>
    <property type="match status" value="1"/>
</dbReference>
<evidence type="ECO:0000313" key="7">
    <source>
        <dbReference type="EMBL" id="MCX2695599.1"/>
    </source>
</evidence>
<dbReference type="Proteomes" id="UP001301216">
    <property type="component" value="Unassembled WGS sequence"/>
</dbReference>
<dbReference type="RefSeq" id="WP_265982762.1">
    <property type="nucleotide sequence ID" value="NZ_JAPHAV010000001.1"/>
</dbReference>
<comment type="caution">
    <text evidence="7">The sequence shown here is derived from an EMBL/GenBank/DDBJ whole genome shotgun (WGS) entry which is preliminary data.</text>
</comment>
<comment type="function">
    <text evidence="6">Converts adenosine-3',5'-bisphosphate (PAP) to AMP.</text>
</comment>
<keyword evidence="5 6" id="KW-0472">Membrane</keyword>
<organism evidence="7 8">
    <name type="scientific">Ochrobactrum chromiisoli</name>
    <dbReference type="NCBI Taxonomy" id="2993941"/>
    <lineage>
        <taxon>Bacteria</taxon>
        <taxon>Pseudomonadati</taxon>
        <taxon>Pseudomonadota</taxon>
        <taxon>Alphaproteobacteria</taxon>
        <taxon>Hyphomicrobiales</taxon>
        <taxon>Brucellaceae</taxon>
        <taxon>Brucella/Ochrobactrum group</taxon>
        <taxon>Ochrobactrum</taxon>
    </lineage>
</organism>
<dbReference type="PANTHER" id="PTHR43028">
    <property type="entry name" value="3'(2'),5'-BISPHOSPHATE NUCLEOTIDASE 1"/>
    <property type="match status" value="1"/>
</dbReference>
<feature type="binding site" evidence="6">
    <location>
        <position position="99"/>
    </location>
    <ligand>
        <name>Mg(2+)</name>
        <dbReference type="ChEBI" id="CHEBI:18420"/>
        <label>1</label>
    </ligand>
</feature>
<keyword evidence="4 6" id="KW-0378">Hydrolase</keyword>
<keyword evidence="3 6" id="KW-0997">Cell inner membrane</keyword>
<protein>
    <recommendedName>
        <fullName evidence="6">3'(2'),5'-bisphosphate nucleotidase CysQ</fullName>
        <ecNumber evidence="6">3.1.3.7</ecNumber>
    </recommendedName>
    <alternativeName>
        <fullName evidence="6">3'(2'),5-bisphosphonucleoside 3'(2')-phosphohydrolase</fullName>
    </alternativeName>
    <alternativeName>
        <fullName evidence="6">3'-phosphoadenosine 5'-phosphate phosphatase</fullName>
        <shortName evidence="6">PAP phosphatase</shortName>
    </alternativeName>
</protein>
<dbReference type="PROSITE" id="PS00630">
    <property type="entry name" value="IMP_2"/>
    <property type="match status" value="1"/>
</dbReference>
<feature type="binding site" evidence="6">
    <location>
        <position position="97"/>
    </location>
    <ligand>
        <name>Mg(2+)</name>
        <dbReference type="ChEBI" id="CHEBI:18420"/>
        <label>2</label>
    </ligand>
</feature>
<dbReference type="InterPro" id="IPR000760">
    <property type="entry name" value="Inositol_monophosphatase-like"/>
</dbReference>
<gene>
    <name evidence="6 7" type="primary">cysQ</name>
    <name evidence="7" type="ORF">OPR82_02260</name>
</gene>
<dbReference type="EMBL" id="JAPHAV010000001">
    <property type="protein sequence ID" value="MCX2695599.1"/>
    <property type="molecule type" value="Genomic_DNA"/>
</dbReference>
<feature type="binding site" evidence="6">
    <location>
        <begin position="99"/>
        <end position="102"/>
    </location>
    <ligand>
        <name>substrate</name>
    </ligand>
</feature>
<dbReference type="NCBIfam" id="TIGR01331">
    <property type="entry name" value="bisphos_cysQ"/>
    <property type="match status" value="1"/>
</dbReference>
<keyword evidence="6" id="KW-0460">Magnesium</keyword>
<dbReference type="PRINTS" id="PR00377">
    <property type="entry name" value="IMPHPHTASES"/>
</dbReference>
<dbReference type="GO" id="GO:0008441">
    <property type="term" value="F:3'(2'),5'-bisphosphate nucleotidase activity"/>
    <property type="evidence" value="ECO:0007669"/>
    <property type="project" value="UniProtKB-EC"/>
</dbReference>
<dbReference type="Pfam" id="PF00459">
    <property type="entry name" value="Inositol_P"/>
    <property type="match status" value="1"/>
</dbReference>
<comment type="cofactor">
    <cofactor evidence="6">
        <name>Mg(2+)</name>
        <dbReference type="ChEBI" id="CHEBI:18420"/>
    </cofactor>
</comment>
<evidence type="ECO:0000256" key="2">
    <source>
        <dbReference type="ARBA" id="ARBA00022475"/>
    </source>
</evidence>
<accession>A0ABT3QJ11</accession>
<feature type="binding site" evidence="6">
    <location>
        <position position="77"/>
    </location>
    <ligand>
        <name>Mg(2+)</name>
        <dbReference type="ChEBI" id="CHEBI:18420"/>
        <label>1</label>
    </ligand>
</feature>
<dbReference type="Gene3D" id="3.40.190.80">
    <property type="match status" value="1"/>
</dbReference>
<feature type="binding site" evidence="6">
    <location>
        <position position="226"/>
    </location>
    <ligand>
        <name>substrate</name>
    </ligand>
</feature>
<evidence type="ECO:0000256" key="1">
    <source>
        <dbReference type="ARBA" id="ARBA00005289"/>
    </source>
</evidence>
<keyword evidence="6" id="KW-0479">Metal-binding</keyword>
<comment type="similarity">
    <text evidence="1 6">Belongs to the inositol monophosphatase superfamily. CysQ family.</text>
</comment>
<evidence type="ECO:0000256" key="6">
    <source>
        <dbReference type="HAMAP-Rule" id="MF_02095"/>
    </source>
</evidence>
<comment type="subcellular location">
    <subcellularLocation>
        <location evidence="6">Cell inner membrane</location>
        <topology evidence="6">Peripheral membrane protein</topology>
        <orientation evidence="6">Cytoplasmic side</orientation>
    </subcellularLocation>
</comment>
<dbReference type="InterPro" id="IPR006240">
    <property type="entry name" value="CysQ"/>
</dbReference>
<evidence type="ECO:0000256" key="5">
    <source>
        <dbReference type="ARBA" id="ARBA00023136"/>
    </source>
</evidence>
<dbReference type="Gene3D" id="3.30.540.10">
    <property type="entry name" value="Fructose-1,6-Bisphosphatase, subunit A, domain 1"/>
    <property type="match status" value="1"/>
</dbReference>
<feature type="binding site" evidence="6">
    <location>
        <position position="100"/>
    </location>
    <ligand>
        <name>Mg(2+)</name>
        <dbReference type="ChEBI" id="CHEBI:18420"/>
        <label>2</label>
    </ligand>
</feature>
<evidence type="ECO:0000256" key="4">
    <source>
        <dbReference type="ARBA" id="ARBA00022801"/>
    </source>
</evidence>
<evidence type="ECO:0000313" key="8">
    <source>
        <dbReference type="Proteomes" id="UP001301216"/>
    </source>
</evidence>
<proteinExistence type="inferred from homology"/>
<keyword evidence="8" id="KW-1185">Reference proteome</keyword>
<feature type="binding site" evidence="6">
    <location>
        <position position="97"/>
    </location>
    <ligand>
        <name>Mg(2+)</name>
        <dbReference type="ChEBI" id="CHEBI:18420"/>
        <label>1</label>
    </ligand>
</feature>
<dbReference type="InterPro" id="IPR050725">
    <property type="entry name" value="CysQ/Inositol_MonoPase"/>
</dbReference>
<evidence type="ECO:0000256" key="3">
    <source>
        <dbReference type="ARBA" id="ARBA00022519"/>
    </source>
</evidence>